<sequence>MNYINTLNLVKKVSITVLSMLAITTVFEKQAEAVVVTFDDIETTYGFGAVESGYGGLDWVNFGYVNQIFHPGSGYENGLASGDYTAFNWYAKPAEVTGDLFDFQSTFLTAAWNNGLNILVEGFSGGILKYSQNVVVNPSQSKKFIFDYIGVDRVKFTSSGGVDANPNDNIVGRNFVMDNFTYHKSNSSITPATPPPVLQPGGNVAEVPEPISVLGSLVALGFGGIFYRQHSRKSL</sequence>
<evidence type="ECO:0000313" key="2">
    <source>
        <dbReference type="EMBL" id="KST64138.1"/>
    </source>
</evidence>
<keyword evidence="3" id="KW-1185">Reference proteome</keyword>
<accession>A0A0V7ZGU4</accession>
<evidence type="ECO:0008006" key="4">
    <source>
        <dbReference type="Google" id="ProtNLM"/>
    </source>
</evidence>
<dbReference type="EMBL" id="LMTZ01000136">
    <property type="protein sequence ID" value="KST63564.1"/>
    <property type="molecule type" value="Genomic_DNA"/>
</dbReference>
<dbReference type="NCBIfam" id="TIGR04155">
    <property type="entry name" value="cyano_PEP"/>
    <property type="match status" value="1"/>
</dbReference>
<comment type="caution">
    <text evidence="1">The sequence shown here is derived from an EMBL/GenBank/DDBJ whole genome shotgun (WGS) entry which is preliminary data.</text>
</comment>
<dbReference type="AlphaFoldDB" id="A0A0V7ZGU4"/>
<organism evidence="1 3">
    <name type="scientific">Mastigocoleus testarum BC008</name>
    <dbReference type="NCBI Taxonomy" id="371196"/>
    <lineage>
        <taxon>Bacteria</taxon>
        <taxon>Bacillati</taxon>
        <taxon>Cyanobacteriota</taxon>
        <taxon>Cyanophyceae</taxon>
        <taxon>Nostocales</taxon>
        <taxon>Hapalosiphonaceae</taxon>
        <taxon>Mastigocoleus</taxon>
    </lineage>
</organism>
<dbReference type="RefSeq" id="WP_058184253.1">
    <property type="nucleotide sequence ID" value="NZ_LMTZ01000127.1"/>
</dbReference>
<protein>
    <recommendedName>
        <fullName evidence="4">PEP-CTERM protein-sorting domain-containing protein</fullName>
    </recommendedName>
</protein>
<reference evidence="1 3" key="1">
    <citation type="journal article" date="2015" name="Genome Announc.">
        <title>Draft Genome of the Euendolithic (true boring) Cyanobacterium Mastigocoleus testarum strain BC008.</title>
        <authorList>
            <person name="Guida B.S."/>
            <person name="Garcia-Pichel F."/>
        </authorList>
    </citation>
    <scope>NUCLEOTIDE SEQUENCE [LARGE SCALE GENOMIC DNA]</scope>
    <source>
        <strain evidence="1 3">BC008</strain>
    </source>
</reference>
<evidence type="ECO:0000313" key="1">
    <source>
        <dbReference type="EMBL" id="KST63564.1"/>
    </source>
</evidence>
<proteinExistence type="predicted"/>
<dbReference type="InterPro" id="IPR026374">
    <property type="entry name" value="Cyano_PEP"/>
</dbReference>
<gene>
    <name evidence="1" type="ORF">BC008_13960</name>
    <name evidence="2" type="ORF">BC008_15960</name>
</gene>
<evidence type="ECO:0000313" key="3">
    <source>
        <dbReference type="Proteomes" id="UP000053372"/>
    </source>
</evidence>
<dbReference type="Proteomes" id="UP000053372">
    <property type="component" value="Unassembled WGS sequence"/>
</dbReference>
<dbReference type="OrthoDB" id="484205at2"/>
<name>A0A0V7ZGU4_9CYAN</name>
<dbReference type="EMBL" id="LMTZ01000127">
    <property type="protein sequence ID" value="KST64138.1"/>
    <property type="molecule type" value="Genomic_DNA"/>
</dbReference>